<gene>
    <name evidence="1" type="ORF">An12g08010</name>
</gene>
<sequence length="160" mass="17088">MKEAHILRLHGRHPKQILRVPKISVQLLQLIMQVAVLARLGHRHGGAAHGGGAGGRGGGEDGVSGEGLGVVCKEEKCLQLCRWWWVGQSDVPPATNAAMVCLPSGITLESYTSGSVTVGGVMFAPEPIQNSTEQLWKETAKEIKSKEGMRVKQSSGDGRE</sequence>
<dbReference type="GeneID" id="84592658"/>
<organism evidence="1">
    <name type="scientific">Aspergillus niger</name>
    <dbReference type="NCBI Taxonomy" id="5061"/>
    <lineage>
        <taxon>Eukaryota</taxon>
        <taxon>Fungi</taxon>
        <taxon>Dikarya</taxon>
        <taxon>Ascomycota</taxon>
        <taxon>Pezizomycotina</taxon>
        <taxon>Eurotiomycetes</taxon>
        <taxon>Eurotiomycetidae</taxon>
        <taxon>Eurotiales</taxon>
        <taxon>Aspergillaceae</taxon>
        <taxon>Aspergillus</taxon>
        <taxon>Aspergillus subgen. Circumdati</taxon>
    </lineage>
</organism>
<dbReference type="VEuPathDB" id="FungiDB:An12g08010"/>
<reference evidence="1" key="1">
    <citation type="submission" date="2025-02" db="EMBL/GenBank/DDBJ databases">
        <authorList>
            <consortium name="NCBI Genome Project"/>
        </authorList>
    </citation>
    <scope>NUCLEOTIDE SEQUENCE</scope>
</reference>
<dbReference type="KEGG" id="ang:An12g08010"/>
<evidence type="ECO:0000313" key="1">
    <source>
        <dbReference type="RefSeq" id="XP_059601901.1"/>
    </source>
</evidence>
<reference evidence="1" key="2">
    <citation type="submission" date="2025-08" db="UniProtKB">
        <authorList>
            <consortium name="RefSeq"/>
        </authorList>
    </citation>
    <scope>IDENTIFICATION</scope>
</reference>
<accession>A0AAJ8BSS2</accession>
<name>A0AAJ8BSS2_ASPNG</name>
<protein>
    <submittedName>
        <fullName evidence="1">Uncharacterized protein</fullName>
    </submittedName>
</protein>
<dbReference type="RefSeq" id="XP_059601901.1">
    <property type="nucleotide sequence ID" value="XM_059743561.1"/>
</dbReference>
<proteinExistence type="predicted"/>
<dbReference type="AlphaFoldDB" id="A0AAJ8BSS2"/>